<dbReference type="PANTHER" id="PTHR37970:SF1">
    <property type="entry name" value="SERINE-RICH ADHESIN FOR PLATELETS"/>
    <property type="match status" value="1"/>
</dbReference>
<reference evidence="2" key="2">
    <citation type="submission" date="2025-05" db="UniProtKB">
        <authorList>
            <consortium name="EnsemblMetazoa"/>
        </authorList>
    </citation>
    <scope>IDENTIFICATION</scope>
</reference>
<dbReference type="OrthoDB" id="6381867at2759"/>
<feature type="region of interest" description="Disordered" evidence="1">
    <location>
        <begin position="123"/>
        <end position="142"/>
    </location>
</feature>
<dbReference type="RefSeq" id="XP_050507177.1">
    <property type="nucleotide sequence ID" value="XM_050651220.1"/>
</dbReference>
<sequence>MYHNNLLLLSNCRIVIKRRMDEFLHLFIEEPDANIWSSHCIMSSAICQNFVQNAWKKELCSNCFKSKDEHQEKPKPKPIQLISRDKVEGIIKNGKRSKPKHSVCFDKILAEVIGYGGEDWCSDPEDEVENEESSEEEVLLDSDDEESYKELQRITKENTDFNTVSLKDTEVKKSYTQLRLGKPVVDAAGKKQTLLVSVTPFGEDSSPAVKKLNTKNLSHIPIAKNNKEVIAETKTNVVLTSYTKNEEEKIEKQEKSLLDEISETLENSKNPIQIMVKKKAQKEIHLTVTESEINKENIETVNTEVTKVETIQEEKVNKSLVVEKKINLSRTPALKRDIEKPVIYQTSTAKIELMNTKNNKNNKEMLNNAKVKIDNKNEKPATDPKKDILTTTNFIKAEIIHSKVNSCEPKEIKDEINSNVANSTEKAPEDRLTTLPPPLPVKYIPFSQSREQAGKPDGREDPIAGELPPLPRTPPPPILESQSSFLHGVPPIYEKPKIPSKPVGVLLRKLPNAQTVNVFTKPNEKVPLVRQDSNDAELKAGKRKAPQPPEETYSRNSSGDSMKESTDEDSIYVSADPLPRKSLSTDCLAVDEKRKEKNKARFSLKKFLRMGSNKDITKLAPEIIVKQEEDNKLHPKPRLVIVHPSELNGDKVEVVAKTGLDQCDYQAIGHEYSTPAGDYEIYNPPAKAAKPPPPPRNFSEITSTKPNLPTPPKSVEILNKQRQISRNNSNSKKTETVYANIGEVRSSIVPNKPVRTASMREREAALQQKQMRKLAHNYEPINIRKESSENVYDYINSTRSSSPDSDSSRDKGSPKSKTVRLGKRSESSIDVSAEYFKYGNIPRSMSLTYCGSETESEIYSPYSFYGSESEVTEDDHDWIQNGRTHKLRSRKGRSIVHKNLEDNYGAVVVANHEALAQVLENIQQINHIQPALRGLKNLSNLRWTDFSIKSTTSPIIVGSRIFHQALWGTQHVTLALTAGTTTSSAMPLGTFNLTSISEFSDLIPTNYLVTSDESKEDDNKQIQATIQVLPYLQINTIQTYGDVLKAKSQEDSWKDSNFVLLQLVNALKTIQAQGIEELPLSLNTFVLCKDMDKESHHRLCVLQGISIDIATKSSQEKHGTLCMCALKALNCLQPSTKITPLLQSLLSHERAVSLTQVKSVLEFSLWGPSDVSLGSTIKERELALQRWLDLQRATVLHGLVCTRVQLTVYEECHLLFLVRSNARMMCDASLLIESSNLKHIVGMNQNRIEKCVGA</sequence>
<evidence type="ECO:0000313" key="3">
    <source>
        <dbReference type="Proteomes" id="UP001652700"/>
    </source>
</evidence>
<reference evidence="4" key="1">
    <citation type="submission" date="2025-04" db="UniProtKB">
        <authorList>
            <consortium name="RefSeq"/>
        </authorList>
    </citation>
    <scope>IDENTIFICATION</scope>
    <source>
        <tissue evidence="4">Whole insect</tissue>
    </source>
</reference>
<feature type="compositionally biased region" description="Basic and acidic residues" evidence="1">
    <location>
        <begin position="452"/>
        <end position="462"/>
    </location>
</feature>
<feature type="region of interest" description="Disordered" evidence="1">
    <location>
        <begin position="419"/>
        <end position="475"/>
    </location>
</feature>
<dbReference type="Proteomes" id="UP001652700">
    <property type="component" value="Unplaced"/>
</dbReference>
<dbReference type="EnsemblMetazoa" id="XM_028285210.2">
    <property type="protein sequence ID" value="XP_028141011.1"/>
    <property type="gene ID" value="LOC114335056"/>
</dbReference>
<keyword evidence="3" id="KW-1185">Reference proteome</keyword>
<dbReference type="AlphaFoldDB" id="A0A6P7FX33"/>
<organism evidence="4">
    <name type="scientific">Diabrotica virgifera virgifera</name>
    <name type="common">western corn rootworm</name>
    <dbReference type="NCBI Taxonomy" id="50390"/>
    <lineage>
        <taxon>Eukaryota</taxon>
        <taxon>Metazoa</taxon>
        <taxon>Ecdysozoa</taxon>
        <taxon>Arthropoda</taxon>
        <taxon>Hexapoda</taxon>
        <taxon>Insecta</taxon>
        <taxon>Pterygota</taxon>
        <taxon>Neoptera</taxon>
        <taxon>Endopterygota</taxon>
        <taxon>Coleoptera</taxon>
        <taxon>Polyphaga</taxon>
        <taxon>Cucujiformia</taxon>
        <taxon>Chrysomeloidea</taxon>
        <taxon>Chrysomelidae</taxon>
        <taxon>Galerucinae</taxon>
        <taxon>Diabroticina</taxon>
        <taxon>Diabroticites</taxon>
        <taxon>Diabrotica</taxon>
    </lineage>
</organism>
<proteinExistence type="predicted"/>
<feature type="region of interest" description="Disordered" evidence="1">
    <location>
        <begin position="524"/>
        <end position="577"/>
    </location>
</feature>
<dbReference type="EnsemblMetazoa" id="XM_050651220.1">
    <property type="protein sequence ID" value="XP_050507177.1"/>
    <property type="gene ID" value="LOC114335056"/>
</dbReference>
<dbReference type="FunCoup" id="A0A6P7FX33">
    <property type="interactions" value="23"/>
</dbReference>
<dbReference type="KEGG" id="dvv:114335056"/>
<dbReference type="PANTHER" id="PTHR37970">
    <property type="entry name" value="PROTEIN CBG08587"/>
    <property type="match status" value="1"/>
</dbReference>
<evidence type="ECO:0000313" key="2">
    <source>
        <dbReference type="EnsemblMetazoa" id="XP_028141011.1"/>
    </source>
</evidence>
<gene>
    <name evidence="4" type="primary">LOC114335056</name>
</gene>
<evidence type="ECO:0000256" key="1">
    <source>
        <dbReference type="SAM" id="MobiDB-lite"/>
    </source>
</evidence>
<feature type="region of interest" description="Disordered" evidence="1">
    <location>
        <begin position="795"/>
        <end position="825"/>
    </location>
</feature>
<dbReference type="InParanoid" id="A0A6P7FX33"/>
<dbReference type="GeneID" id="114335056"/>
<evidence type="ECO:0000313" key="4">
    <source>
        <dbReference type="RefSeq" id="XP_028141011.1"/>
    </source>
</evidence>
<dbReference type="RefSeq" id="XP_028141011.1">
    <property type="nucleotide sequence ID" value="XM_028285210.1"/>
</dbReference>
<name>A0A6P7FX33_DIAVI</name>
<protein>
    <submittedName>
        <fullName evidence="4">Uncharacterized protein LOC114335056 isoform X1</fullName>
    </submittedName>
</protein>
<accession>A0A6P7FX33</accession>